<gene>
    <name evidence="2" type="ORF">K493DRAFT_364912</name>
</gene>
<protein>
    <submittedName>
        <fullName evidence="2">Uncharacterized protein</fullName>
    </submittedName>
</protein>
<comment type="caution">
    <text evidence="2">The sequence shown here is derived from an EMBL/GenBank/DDBJ whole genome shotgun (WGS) entry which is preliminary data.</text>
</comment>
<dbReference type="InterPro" id="IPR036444">
    <property type="entry name" value="PLipase_A2_dom_sf"/>
</dbReference>
<feature type="signal peptide" evidence="1">
    <location>
        <begin position="1"/>
        <end position="19"/>
    </location>
</feature>
<dbReference type="SUPFAM" id="SSF48619">
    <property type="entry name" value="Phospholipase A2, PLA2"/>
    <property type="match status" value="1"/>
</dbReference>
<dbReference type="Proteomes" id="UP000193498">
    <property type="component" value="Unassembled WGS sequence"/>
</dbReference>
<keyword evidence="3" id="KW-1185">Reference proteome</keyword>
<dbReference type="InParanoid" id="A0A1Y1VTW3"/>
<evidence type="ECO:0000313" key="3">
    <source>
        <dbReference type="Proteomes" id="UP000193498"/>
    </source>
</evidence>
<accession>A0A1Y1VTW3</accession>
<dbReference type="OrthoDB" id="3935740at2759"/>
<feature type="chain" id="PRO_5013118744" evidence="1">
    <location>
        <begin position="20"/>
        <end position="141"/>
    </location>
</feature>
<name>A0A1Y1VTW3_9FUNG</name>
<dbReference type="AlphaFoldDB" id="A0A1Y1VTW3"/>
<dbReference type="GO" id="GO:0006644">
    <property type="term" value="P:phospholipid metabolic process"/>
    <property type="evidence" value="ECO:0007669"/>
    <property type="project" value="InterPro"/>
</dbReference>
<reference evidence="2 3" key="1">
    <citation type="submission" date="2016-07" db="EMBL/GenBank/DDBJ databases">
        <title>Pervasive Adenine N6-methylation of Active Genes in Fungi.</title>
        <authorList>
            <consortium name="DOE Joint Genome Institute"/>
            <person name="Mondo S.J."/>
            <person name="Dannebaum R.O."/>
            <person name="Kuo R.C."/>
            <person name="Labutti K."/>
            <person name="Haridas S."/>
            <person name="Kuo A."/>
            <person name="Salamov A."/>
            <person name="Ahrendt S.R."/>
            <person name="Lipzen A."/>
            <person name="Sullivan W."/>
            <person name="Andreopoulos W.B."/>
            <person name="Clum A."/>
            <person name="Lindquist E."/>
            <person name="Daum C."/>
            <person name="Ramamoorthy G.K."/>
            <person name="Gryganskyi A."/>
            <person name="Culley D."/>
            <person name="Magnuson J.K."/>
            <person name="James T.Y."/>
            <person name="O'Malley M.A."/>
            <person name="Stajich J.E."/>
            <person name="Spatafora J.W."/>
            <person name="Visel A."/>
            <person name="Grigoriev I.V."/>
        </authorList>
    </citation>
    <scope>NUCLEOTIDE SEQUENCE [LARGE SCALE GENOMIC DNA]</scope>
    <source>
        <strain evidence="2 3">CBS 931.73</strain>
    </source>
</reference>
<sequence>MRLAGLITLASWLVGSGVTGQIPSSCPARAPTNGFLKKAGCPWIRQGDNGTIGSCCEEKDSCYSNCNKKKNECDEEFRGCMLDLCINEFVPANPEWGDTTKCLDYWNQLDAAGARRWRLHRAEDFSCQAYERARKSGRCTT</sequence>
<proteinExistence type="predicted"/>
<keyword evidence="1" id="KW-0732">Signal</keyword>
<evidence type="ECO:0000256" key="1">
    <source>
        <dbReference type="SAM" id="SignalP"/>
    </source>
</evidence>
<evidence type="ECO:0000313" key="2">
    <source>
        <dbReference type="EMBL" id="ORX64456.1"/>
    </source>
</evidence>
<dbReference type="GO" id="GO:0004623">
    <property type="term" value="F:phospholipase A2 activity"/>
    <property type="evidence" value="ECO:0007669"/>
    <property type="project" value="InterPro"/>
</dbReference>
<dbReference type="GO" id="GO:0050482">
    <property type="term" value="P:arachidonate secretion"/>
    <property type="evidence" value="ECO:0007669"/>
    <property type="project" value="InterPro"/>
</dbReference>
<dbReference type="EMBL" id="MCFE01001204">
    <property type="protein sequence ID" value="ORX64456.1"/>
    <property type="molecule type" value="Genomic_DNA"/>
</dbReference>
<organism evidence="2 3">
    <name type="scientific">Basidiobolus meristosporus CBS 931.73</name>
    <dbReference type="NCBI Taxonomy" id="1314790"/>
    <lineage>
        <taxon>Eukaryota</taxon>
        <taxon>Fungi</taxon>
        <taxon>Fungi incertae sedis</taxon>
        <taxon>Zoopagomycota</taxon>
        <taxon>Entomophthoromycotina</taxon>
        <taxon>Basidiobolomycetes</taxon>
        <taxon>Basidiobolales</taxon>
        <taxon>Basidiobolaceae</taxon>
        <taxon>Basidiobolus</taxon>
    </lineage>
</organism>